<dbReference type="GO" id="GO:0005198">
    <property type="term" value="F:structural molecule activity"/>
    <property type="evidence" value="ECO:0007669"/>
    <property type="project" value="InterPro"/>
</dbReference>
<keyword evidence="2" id="KW-1185">Reference proteome</keyword>
<protein>
    <submittedName>
        <fullName evidence="1">Uncharacterized protein</fullName>
    </submittedName>
</protein>
<dbReference type="Proteomes" id="UP000324022">
    <property type="component" value="Unassembled WGS sequence"/>
</dbReference>
<organism evidence="1 2">
    <name type="scientific">Ustilago trichophora</name>
    <dbReference type="NCBI Taxonomy" id="86804"/>
    <lineage>
        <taxon>Eukaryota</taxon>
        <taxon>Fungi</taxon>
        <taxon>Dikarya</taxon>
        <taxon>Basidiomycota</taxon>
        <taxon>Ustilaginomycotina</taxon>
        <taxon>Ustilaginomycetes</taxon>
        <taxon>Ustilaginales</taxon>
        <taxon>Ustilaginaceae</taxon>
        <taxon>Ustilago</taxon>
    </lineage>
</organism>
<accession>A0A5C3E162</accession>
<reference evidence="1 2" key="1">
    <citation type="submission" date="2018-03" db="EMBL/GenBank/DDBJ databases">
        <authorList>
            <person name="Guldener U."/>
        </authorList>
    </citation>
    <scope>NUCLEOTIDE SEQUENCE [LARGE SCALE GENOMIC DNA]</scope>
    <source>
        <strain evidence="1 2">NBRC100155</strain>
    </source>
</reference>
<dbReference type="GO" id="GO:0071439">
    <property type="term" value="C:clathrin complex"/>
    <property type="evidence" value="ECO:0007669"/>
    <property type="project" value="TreeGrafter"/>
</dbReference>
<dbReference type="EMBL" id="OOIN01000007">
    <property type="protein sequence ID" value="SPO24218.1"/>
    <property type="molecule type" value="Genomic_DNA"/>
</dbReference>
<evidence type="ECO:0000313" key="2">
    <source>
        <dbReference type="Proteomes" id="UP000324022"/>
    </source>
</evidence>
<dbReference type="SUPFAM" id="SSF50989">
    <property type="entry name" value="Clathrin heavy-chain terminal domain"/>
    <property type="match status" value="1"/>
</dbReference>
<dbReference type="GO" id="GO:0030132">
    <property type="term" value="C:clathrin coat of coated pit"/>
    <property type="evidence" value="ECO:0007669"/>
    <property type="project" value="InterPro"/>
</dbReference>
<dbReference type="PANTHER" id="PTHR10292:SF1">
    <property type="entry name" value="CLATHRIN HEAVY CHAIN"/>
    <property type="match status" value="1"/>
</dbReference>
<dbReference type="GO" id="GO:0030479">
    <property type="term" value="C:actin cortical patch"/>
    <property type="evidence" value="ECO:0007669"/>
    <property type="project" value="TreeGrafter"/>
</dbReference>
<dbReference type="OrthoDB" id="2670259at2759"/>
<dbReference type="SUPFAM" id="SSF48371">
    <property type="entry name" value="ARM repeat"/>
    <property type="match status" value="2"/>
</dbReference>
<gene>
    <name evidence="1" type="ORF">UTRI_03486</name>
</gene>
<sequence length="371" mass="40666">MNLVPFWKRISNTALGIVTETAAFHWSMEGEAAPPIKEHAAAHAELKSDTAPSSFKLFTFADRTATSAKLQAAIEVFFPPEVTNDFSAAMQASKRHGIFYLVTKQGFFHLYYESGACIYKNRVSGDTIFVIAEQGSTSVVNGINRQVPLALLHRPRGEAAKIDANSPRGVFRSSQTIEQLKQVSNQPGTLCPILQYFGILLEKGSVHRFESLELARPVLNQGRKHSLEEWRKESKIECSENLGALSTSTAWAWHGGRRSESMSSARSLPASLRPGIFDKIVLYAKKVGYTPDYAALLPTQCPHHPGEGPPASCSTPSRITSPSKLTSRHVFLEMNLVNAPQVADSSLGDEVFTHYDRPRIANLCAKALAAA</sequence>
<name>A0A5C3E162_9BASI</name>
<dbReference type="Pfam" id="PF13838">
    <property type="entry name" value="Clathrin_H_link"/>
    <property type="match status" value="1"/>
</dbReference>
<dbReference type="GO" id="GO:0032051">
    <property type="term" value="F:clathrin light chain binding"/>
    <property type="evidence" value="ECO:0007669"/>
    <property type="project" value="TreeGrafter"/>
</dbReference>
<dbReference type="InterPro" id="IPR016024">
    <property type="entry name" value="ARM-type_fold"/>
</dbReference>
<dbReference type="InterPro" id="IPR012331">
    <property type="entry name" value="Clathrin_H-chain_linker"/>
</dbReference>
<dbReference type="AlphaFoldDB" id="A0A5C3E162"/>
<dbReference type="InterPro" id="IPR016025">
    <property type="entry name" value="Clathrin_H-chain_N"/>
</dbReference>
<dbReference type="GO" id="GO:0006886">
    <property type="term" value="P:intracellular protein transport"/>
    <property type="evidence" value="ECO:0007669"/>
    <property type="project" value="InterPro"/>
</dbReference>
<dbReference type="Gene3D" id="1.25.40.30">
    <property type="match status" value="1"/>
</dbReference>
<dbReference type="PANTHER" id="PTHR10292">
    <property type="entry name" value="CLATHRIN HEAVY CHAIN RELATED"/>
    <property type="match status" value="1"/>
</dbReference>
<dbReference type="GO" id="GO:0005829">
    <property type="term" value="C:cytosol"/>
    <property type="evidence" value="ECO:0007669"/>
    <property type="project" value="GOC"/>
</dbReference>
<dbReference type="Gene3D" id="2.130.10.110">
    <property type="entry name" value="Clathrin heavy-chain terminal domain"/>
    <property type="match status" value="2"/>
</dbReference>
<proteinExistence type="predicted"/>
<evidence type="ECO:0000313" key="1">
    <source>
        <dbReference type="EMBL" id="SPO24218.1"/>
    </source>
</evidence>
<dbReference type="GO" id="GO:0006895">
    <property type="term" value="P:Golgi to endosome transport"/>
    <property type="evidence" value="ECO:0007669"/>
    <property type="project" value="TreeGrafter"/>
</dbReference>
<dbReference type="GO" id="GO:0006898">
    <property type="term" value="P:receptor-mediated endocytosis"/>
    <property type="evidence" value="ECO:0007669"/>
    <property type="project" value="TreeGrafter"/>
</dbReference>
<dbReference type="GO" id="GO:0030130">
    <property type="term" value="C:clathrin coat of trans-Golgi network vesicle"/>
    <property type="evidence" value="ECO:0007669"/>
    <property type="project" value="InterPro"/>
</dbReference>